<comment type="subcellular location">
    <subcellularLocation>
        <location evidence="7">Cell membrane</location>
        <topology evidence="7">Peripheral membrane protein</topology>
    </subcellularLocation>
    <subcellularLocation>
        <location evidence="1">Membrane</location>
    </subcellularLocation>
</comment>
<evidence type="ECO:0000256" key="2">
    <source>
        <dbReference type="ARBA" id="ARBA00022448"/>
    </source>
</evidence>
<evidence type="ECO:0000256" key="7">
    <source>
        <dbReference type="HAMAP-Rule" id="MF_01416"/>
    </source>
</evidence>
<dbReference type="PANTHER" id="PTHR11910">
    <property type="entry name" value="ATP SYNTHASE DELTA CHAIN"/>
    <property type="match status" value="1"/>
</dbReference>
<keyword evidence="7" id="KW-0139">CF(1)</keyword>
<sequence length="167" mass="19430">MTETSINYAKALYELSVPEEAVLETEKIFRGTPQLKGALENPLVSLKEKEHVIDRVFPQEMKNFLKVTCKYQKISSIYDILEAYGNYSRKQKGILKAVLTYVTKPEEAQKEKMEDFLRREFGAKEVILTLREDKSLIGGFILSAGDKEFDWSLRGRYNNLRQKLTRR</sequence>
<dbReference type="GO" id="GO:0045259">
    <property type="term" value="C:proton-transporting ATP synthase complex"/>
    <property type="evidence" value="ECO:0007669"/>
    <property type="project" value="UniProtKB-KW"/>
</dbReference>
<dbReference type="EMBL" id="WWVF01000013">
    <property type="protein sequence ID" value="MZS89053.1"/>
    <property type="molecule type" value="Genomic_DNA"/>
</dbReference>
<evidence type="ECO:0000256" key="3">
    <source>
        <dbReference type="ARBA" id="ARBA00022781"/>
    </source>
</evidence>
<evidence type="ECO:0000256" key="1">
    <source>
        <dbReference type="ARBA" id="ARBA00004370"/>
    </source>
</evidence>
<dbReference type="RefSeq" id="WP_008707004.1">
    <property type="nucleotide sequence ID" value="NZ_JAAINE010000024.1"/>
</dbReference>
<dbReference type="Proteomes" id="UP000477156">
    <property type="component" value="Unassembled WGS sequence"/>
</dbReference>
<dbReference type="GO" id="GO:0046933">
    <property type="term" value="F:proton-transporting ATP synthase activity, rotational mechanism"/>
    <property type="evidence" value="ECO:0007669"/>
    <property type="project" value="UniProtKB-UniRule"/>
</dbReference>
<evidence type="ECO:0000313" key="9">
    <source>
        <dbReference type="Proteomes" id="UP000477156"/>
    </source>
</evidence>
<evidence type="ECO:0000256" key="5">
    <source>
        <dbReference type="ARBA" id="ARBA00023136"/>
    </source>
</evidence>
<comment type="caution">
    <text evidence="8">The sequence shown here is derived from an EMBL/GenBank/DDBJ whole genome shotgun (WGS) entry which is preliminary data.</text>
</comment>
<evidence type="ECO:0000313" key="8">
    <source>
        <dbReference type="EMBL" id="MZS89053.1"/>
    </source>
</evidence>
<evidence type="ECO:0000256" key="4">
    <source>
        <dbReference type="ARBA" id="ARBA00023065"/>
    </source>
</evidence>
<gene>
    <name evidence="7 8" type="primary">atpH</name>
    <name evidence="8" type="ORF">GT712_08210</name>
</gene>
<dbReference type="SUPFAM" id="SSF47928">
    <property type="entry name" value="N-terminal domain of the delta subunit of the F1F0-ATP synthase"/>
    <property type="match status" value="1"/>
</dbReference>
<evidence type="ECO:0000256" key="6">
    <source>
        <dbReference type="ARBA" id="ARBA00023310"/>
    </source>
</evidence>
<keyword evidence="7" id="KW-1003">Cell membrane</keyword>
<protein>
    <recommendedName>
        <fullName evidence="7">ATP synthase subunit delta</fullName>
    </recommendedName>
    <alternativeName>
        <fullName evidence="7">ATP synthase F(1) sector subunit delta</fullName>
    </alternativeName>
    <alternativeName>
        <fullName evidence="7">F-type ATPase subunit delta</fullName>
        <shortName evidence="7">F-ATPase subunit delta</shortName>
    </alternativeName>
</protein>
<dbReference type="InterPro" id="IPR026015">
    <property type="entry name" value="ATP_synth_OSCP/delta_N_sf"/>
</dbReference>
<dbReference type="GO" id="GO:0005886">
    <property type="term" value="C:plasma membrane"/>
    <property type="evidence" value="ECO:0007669"/>
    <property type="project" value="UniProtKB-SubCell"/>
</dbReference>
<keyword evidence="2 7" id="KW-0813">Transport</keyword>
<organism evidence="8 9">
    <name type="scientific">Blautia wexlerae</name>
    <dbReference type="NCBI Taxonomy" id="418240"/>
    <lineage>
        <taxon>Bacteria</taxon>
        <taxon>Bacillati</taxon>
        <taxon>Bacillota</taxon>
        <taxon>Clostridia</taxon>
        <taxon>Lachnospirales</taxon>
        <taxon>Lachnospiraceae</taxon>
        <taxon>Blautia</taxon>
    </lineage>
</organism>
<keyword evidence="6 7" id="KW-0066">ATP synthesis</keyword>
<keyword evidence="3 7" id="KW-0375">Hydrogen ion transport</keyword>
<dbReference type="NCBIfam" id="TIGR01145">
    <property type="entry name" value="ATP_synt_delta"/>
    <property type="match status" value="1"/>
</dbReference>
<dbReference type="Gene3D" id="1.10.520.20">
    <property type="entry name" value="N-terminal domain of the delta subunit of the F1F0-ATP synthase"/>
    <property type="match status" value="1"/>
</dbReference>
<comment type="function">
    <text evidence="7">F(1)F(0) ATP synthase produces ATP from ADP in the presence of a proton or sodium gradient. F-type ATPases consist of two structural domains, F(1) containing the extramembraneous catalytic core and F(0) containing the membrane proton channel, linked together by a central stalk and a peripheral stalk. During catalysis, ATP synthesis in the catalytic domain of F(1) is coupled via a rotary mechanism of the central stalk subunits to proton translocation.</text>
</comment>
<reference evidence="8 9" key="1">
    <citation type="journal article" date="2019" name="Nat. Med.">
        <title>A library of human gut bacterial isolates paired with longitudinal multiomics data enables mechanistic microbiome research.</title>
        <authorList>
            <person name="Poyet M."/>
            <person name="Groussin M."/>
            <person name="Gibbons S.M."/>
            <person name="Avila-Pacheco J."/>
            <person name="Jiang X."/>
            <person name="Kearney S.M."/>
            <person name="Perrotta A.R."/>
            <person name="Berdy B."/>
            <person name="Zhao S."/>
            <person name="Lieberman T.D."/>
            <person name="Swanson P.K."/>
            <person name="Smith M."/>
            <person name="Roesemann S."/>
            <person name="Alexander J.E."/>
            <person name="Rich S.A."/>
            <person name="Livny J."/>
            <person name="Vlamakis H."/>
            <person name="Clish C."/>
            <person name="Bullock K."/>
            <person name="Deik A."/>
            <person name="Scott J."/>
            <person name="Pierce K.A."/>
            <person name="Xavier R.J."/>
            <person name="Alm E.J."/>
        </authorList>
    </citation>
    <scope>NUCLEOTIDE SEQUENCE [LARGE SCALE GENOMIC DNA]</scope>
    <source>
        <strain evidence="8 9">BIOML-A12</strain>
    </source>
</reference>
<keyword evidence="4 7" id="KW-0406">Ion transport</keyword>
<dbReference type="PRINTS" id="PR00125">
    <property type="entry name" value="ATPASEDELTA"/>
</dbReference>
<dbReference type="AlphaFoldDB" id="A0A6L8XUV3"/>
<proteinExistence type="inferred from homology"/>
<comment type="similarity">
    <text evidence="7">Belongs to the ATPase delta chain family.</text>
</comment>
<dbReference type="InterPro" id="IPR000711">
    <property type="entry name" value="ATPase_OSCP/dsu"/>
</dbReference>
<name>A0A6L8XUV3_9FIRM</name>
<accession>A0A6L8XUV3</accession>
<dbReference type="Pfam" id="PF00213">
    <property type="entry name" value="OSCP"/>
    <property type="match status" value="1"/>
</dbReference>
<comment type="function">
    <text evidence="7">This protein is part of the stalk that links CF(0) to CF(1). It either transmits conformational changes from CF(0) to CF(1) or is implicated in proton conduction.</text>
</comment>
<keyword evidence="5 7" id="KW-0472">Membrane</keyword>
<dbReference type="HAMAP" id="MF_01416">
    <property type="entry name" value="ATP_synth_delta_bact"/>
    <property type="match status" value="1"/>
</dbReference>